<dbReference type="SUPFAM" id="SSF140500">
    <property type="entry name" value="BAS1536-like"/>
    <property type="match status" value="1"/>
</dbReference>
<dbReference type="InterPro" id="IPR037208">
    <property type="entry name" value="Spo0E-like_sf"/>
</dbReference>
<organism evidence="1 2">
    <name type="scientific">Alkalihalophilus pseudofirmus</name>
    <name type="common">Bacillus pseudofirmus</name>
    <dbReference type="NCBI Taxonomy" id="79885"/>
    <lineage>
        <taxon>Bacteria</taxon>
        <taxon>Bacillati</taxon>
        <taxon>Bacillota</taxon>
        <taxon>Bacilli</taxon>
        <taxon>Bacillales</taxon>
        <taxon>Bacillaceae</taxon>
        <taxon>Alkalihalophilus</taxon>
    </lineage>
</organism>
<protein>
    <submittedName>
        <fullName evidence="1">Aspartyl-phosphate phosphatase Spo0E family protein</fullName>
    </submittedName>
</protein>
<dbReference type="InterPro" id="IPR018540">
    <property type="entry name" value="Spo0E-like"/>
</dbReference>
<gene>
    <name evidence="1" type="ORF">RYX45_08230</name>
</gene>
<sequence>MTKRQLEDSLRKQTSNFIEDSVQAANERVTEESIEESIEKKRNELIKVGTSNGLHSKKAVEVSQQLDQLLNKYDRLLKKKITK</sequence>
<proteinExistence type="predicted"/>
<dbReference type="InterPro" id="IPR053028">
    <property type="entry name" value="Spo0E-like_phosphatase"/>
</dbReference>
<comment type="caution">
    <text evidence="1">The sequence shown here is derived from an EMBL/GenBank/DDBJ whole genome shotgun (WGS) entry which is preliminary data.</text>
</comment>
<dbReference type="PANTHER" id="PTHR41263:SF1">
    <property type="entry name" value="ASPARTYL-PHOSPHATE PHOSPHATASE YISI"/>
    <property type="match status" value="1"/>
</dbReference>
<evidence type="ECO:0000313" key="2">
    <source>
        <dbReference type="Proteomes" id="UP001285636"/>
    </source>
</evidence>
<dbReference type="GO" id="GO:0046983">
    <property type="term" value="F:protein dimerization activity"/>
    <property type="evidence" value="ECO:0007669"/>
    <property type="project" value="InterPro"/>
</dbReference>
<dbReference type="Gene3D" id="4.10.280.10">
    <property type="entry name" value="Helix-loop-helix DNA-binding domain"/>
    <property type="match status" value="1"/>
</dbReference>
<evidence type="ECO:0000313" key="1">
    <source>
        <dbReference type="EMBL" id="MDV2885166.1"/>
    </source>
</evidence>
<name>A0AAJ2KXW6_ALKPS</name>
<dbReference type="InterPro" id="IPR036638">
    <property type="entry name" value="HLH_DNA-bd_sf"/>
</dbReference>
<dbReference type="EMBL" id="JAWJAY010000001">
    <property type="protein sequence ID" value="MDV2885166.1"/>
    <property type="molecule type" value="Genomic_DNA"/>
</dbReference>
<dbReference type="RefSeq" id="WP_323466522.1">
    <property type="nucleotide sequence ID" value="NZ_CP144224.1"/>
</dbReference>
<dbReference type="Proteomes" id="UP001285636">
    <property type="component" value="Unassembled WGS sequence"/>
</dbReference>
<dbReference type="PANTHER" id="PTHR41263">
    <property type="entry name" value="ASPARTYL-PHOSPHATE PHOSPHATASE YISI"/>
    <property type="match status" value="1"/>
</dbReference>
<dbReference type="GO" id="GO:0043937">
    <property type="term" value="P:regulation of sporulation"/>
    <property type="evidence" value="ECO:0007669"/>
    <property type="project" value="InterPro"/>
</dbReference>
<reference evidence="1" key="1">
    <citation type="submission" date="2023-10" db="EMBL/GenBank/DDBJ databases">
        <title>Screening of Alkalihalophilus pseudofirmusBZ-TG-HK211 and Its Alleviation of Salt Stress on Rapeseed Growth.</title>
        <authorList>
            <person name="Zhao B."/>
            <person name="Guo T."/>
        </authorList>
    </citation>
    <scope>NUCLEOTIDE SEQUENCE</scope>
    <source>
        <strain evidence="1">BZ-TG-HK211</strain>
    </source>
</reference>
<dbReference type="Pfam" id="PF09388">
    <property type="entry name" value="SpoOE-like"/>
    <property type="match status" value="1"/>
</dbReference>
<dbReference type="AlphaFoldDB" id="A0AAJ2KXW6"/>
<accession>A0AAJ2KXW6</accession>